<sequence>MSATQSAKYNQYLKEKFEETYYGNKIQQFCDYLGEIGLLSSANDVFIIKRRAKMASKDIKDDEEADIVFDTNTKDILEGFLEDRAPELAENVVNNWPNYLDLQAKRDDHYEELRKADKLKSVSLLMNAKKRAVLAKYMNRWKFSILNEKIATLQHEIEEKDHKIERLQHDNIQKDCELRESNHEARQLSIRLETILAEKNKKKNALARRKKMKQVREASRSLAIEKASKMNVTNSVCVEDPYMVNEDKKAHKTGRTGSTAASRKDKRKDFIQKERGSVDTVKILRRKKLQMSKASHSVCTASAYSKHFNSNLSFHPEINRDERWTPKYDDHDDHQKMVQRMHDESRKIERKKRIMSSEKDRQELSECSFTPKLVTKKRGNKSTLKKLKTEDAKKLGERMYEYAAKHKASLDTVKSNLDSQRGQEVNFTPKIVKTKTLKIDRSKGEVYDDLYQDFSRRVDKKNESKKLRNKKKNYASFVTKIHISDLGKQGSGKNSYVNQVINKAPKQKPKPKAKDSFVAVSSSSFSVNLYNSPLSSTLEVNAEPQSDSTSTEKNFYFSVMLTSDFSFEN</sequence>
<proteinExistence type="predicted"/>
<feature type="region of interest" description="Disordered" evidence="2">
    <location>
        <begin position="248"/>
        <end position="273"/>
    </location>
</feature>
<protein>
    <submittedName>
        <fullName evidence="3">Uncharacterized protein</fullName>
    </submittedName>
</protein>
<gene>
    <name evidence="3" type="ORF">ECRASSUSDP1_LOCUS3508</name>
</gene>
<dbReference type="AlphaFoldDB" id="A0AAD1U8M8"/>
<dbReference type="EMBL" id="CAMPGE010003353">
    <property type="protein sequence ID" value="CAI2362186.1"/>
    <property type="molecule type" value="Genomic_DNA"/>
</dbReference>
<keyword evidence="4" id="KW-1185">Reference proteome</keyword>
<dbReference type="Proteomes" id="UP001295684">
    <property type="component" value="Unassembled WGS sequence"/>
</dbReference>
<name>A0AAD1U8M8_EUPCR</name>
<comment type="caution">
    <text evidence="3">The sequence shown here is derived from an EMBL/GenBank/DDBJ whole genome shotgun (WGS) entry which is preliminary data.</text>
</comment>
<evidence type="ECO:0000256" key="2">
    <source>
        <dbReference type="SAM" id="MobiDB-lite"/>
    </source>
</evidence>
<accession>A0AAD1U8M8</accession>
<evidence type="ECO:0000256" key="1">
    <source>
        <dbReference type="SAM" id="Coils"/>
    </source>
</evidence>
<evidence type="ECO:0000313" key="4">
    <source>
        <dbReference type="Proteomes" id="UP001295684"/>
    </source>
</evidence>
<organism evidence="3 4">
    <name type="scientific">Euplotes crassus</name>
    <dbReference type="NCBI Taxonomy" id="5936"/>
    <lineage>
        <taxon>Eukaryota</taxon>
        <taxon>Sar</taxon>
        <taxon>Alveolata</taxon>
        <taxon>Ciliophora</taxon>
        <taxon>Intramacronucleata</taxon>
        <taxon>Spirotrichea</taxon>
        <taxon>Hypotrichia</taxon>
        <taxon>Euplotida</taxon>
        <taxon>Euplotidae</taxon>
        <taxon>Moneuplotes</taxon>
    </lineage>
</organism>
<evidence type="ECO:0000313" key="3">
    <source>
        <dbReference type="EMBL" id="CAI2362186.1"/>
    </source>
</evidence>
<keyword evidence="1" id="KW-0175">Coiled coil</keyword>
<feature type="coiled-coil region" evidence="1">
    <location>
        <begin position="150"/>
        <end position="198"/>
    </location>
</feature>
<reference evidence="3" key="1">
    <citation type="submission" date="2023-07" db="EMBL/GenBank/DDBJ databases">
        <authorList>
            <consortium name="AG Swart"/>
            <person name="Singh M."/>
            <person name="Singh A."/>
            <person name="Seah K."/>
            <person name="Emmerich C."/>
        </authorList>
    </citation>
    <scope>NUCLEOTIDE SEQUENCE</scope>
    <source>
        <strain evidence="3">DP1</strain>
    </source>
</reference>